<evidence type="ECO:0000256" key="1">
    <source>
        <dbReference type="SAM" id="MobiDB-lite"/>
    </source>
</evidence>
<accession>A0A9W9Z2Q0</accession>
<feature type="region of interest" description="Disordered" evidence="1">
    <location>
        <begin position="23"/>
        <end position="87"/>
    </location>
</feature>
<evidence type="ECO:0000313" key="3">
    <source>
        <dbReference type="Proteomes" id="UP001163046"/>
    </source>
</evidence>
<evidence type="ECO:0000313" key="2">
    <source>
        <dbReference type="EMBL" id="KAJ7374253.1"/>
    </source>
</evidence>
<keyword evidence="3" id="KW-1185">Reference proteome</keyword>
<gene>
    <name evidence="2" type="ORF">OS493_007332</name>
</gene>
<feature type="compositionally biased region" description="Polar residues" evidence="1">
    <location>
        <begin position="62"/>
        <end position="73"/>
    </location>
</feature>
<organism evidence="2 3">
    <name type="scientific">Desmophyllum pertusum</name>
    <dbReference type="NCBI Taxonomy" id="174260"/>
    <lineage>
        <taxon>Eukaryota</taxon>
        <taxon>Metazoa</taxon>
        <taxon>Cnidaria</taxon>
        <taxon>Anthozoa</taxon>
        <taxon>Hexacorallia</taxon>
        <taxon>Scleractinia</taxon>
        <taxon>Caryophylliina</taxon>
        <taxon>Caryophylliidae</taxon>
        <taxon>Desmophyllum</taxon>
    </lineage>
</organism>
<dbReference type="AlphaFoldDB" id="A0A9W9Z2Q0"/>
<protein>
    <submittedName>
        <fullName evidence="2">Uncharacterized protein</fullName>
    </submittedName>
</protein>
<name>A0A9W9Z2Q0_9CNID</name>
<sequence length="87" mass="9672">MKLSLIPKLANPLLDLVALMERSFKSDEEDNTKTQEPTPEHREPKSQAETTNKEKTTEPAPSDTTDAGQTDSPGSVEELIYSQSIKR</sequence>
<dbReference type="Proteomes" id="UP001163046">
    <property type="component" value="Unassembled WGS sequence"/>
</dbReference>
<feature type="compositionally biased region" description="Basic and acidic residues" evidence="1">
    <location>
        <begin position="38"/>
        <end position="57"/>
    </location>
</feature>
<proteinExistence type="predicted"/>
<reference evidence="2" key="1">
    <citation type="submission" date="2023-01" db="EMBL/GenBank/DDBJ databases">
        <title>Genome assembly of the deep-sea coral Lophelia pertusa.</title>
        <authorList>
            <person name="Herrera S."/>
            <person name="Cordes E."/>
        </authorList>
    </citation>
    <scope>NUCLEOTIDE SEQUENCE</scope>
    <source>
        <strain evidence="2">USNM1676648</strain>
        <tissue evidence="2">Polyp</tissue>
    </source>
</reference>
<dbReference type="EMBL" id="MU826828">
    <property type="protein sequence ID" value="KAJ7374253.1"/>
    <property type="molecule type" value="Genomic_DNA"/>
</dbReference>
<comment type="caution">
    <text evidence="2">The sequence shown here is derived from an EMBL/GenBank/DDBJ whole genome shotgun (WGS) entry which is preliminary data.</text>
</comment>